<keyword evidence="14" id="KW-0378">Hydrolase</keyword>
<dbReference type="Pfam" id="PF00912">
    <property type="entry name" value="Transgly"/>
    <property type="match status" value="1"/>
</dbReference>
<dbReference type="Gene3D" id="1.10.3810.10">
    <property type="entry name" value="Biosynthetic peptidoglycan transglycosylase-like"/>
    <property type="match status" value="1"/>
</dbReference>
<feature type="domain" description="Penicillin-binding protein transpeptidase" evidence="29">
    <location>
        <begin position="378"/>
        <end position="668"/>
    </location>
</feature>
<keyword evidence="16" id="KW-0735">Signal-anchor</keyword>
<keyword evidence="15" id="KW-0133">Cell shape</keyword>
<keyword evidence="11" id="KW-0328">Glycosyltransferase</keyword>
<dbReference type="GO" id="GO:0009002">
    <property type="term" value="F:serine-type D-Ala-D-Ala carboxypeptidase activity"/>
    <property type="evidence" value="ECO:0007669"/>
    <property type="project" value="UniProtKB-EC"/>
</dbReference>
<dbReference type="Gene3D" id="3.40.710.10">
    <property type="entry name" value="DD-peptidase/beta-lactamase superfamily"/>
    <property type="match status" value="1"/>
</dbReference>
<dbReference type="AlphaFoldDB" id="A0A919RZR9"/>
<dbReference type="GO" id="GO:0071555">
    <property type="term" value="P:cell wall organization"/>
    <property type="evidence" value="ECO:0007669"/>
    <property type="project" value="UniProtKB-KW"/>
</dbReference>
<evidence type="ECO:0000256" key="7">
    <source>
        <dbReference type="ARBA" id="ARBA00018638"/>
    </source>
</evidence>
<feature type="region of interest" description="Disordered" evidence="27">
    <location>
        <begin position="727"/>
        <end position="822"/>
    </location>
</feature>
<evidence type="ECO:0000256" key="16">
    <source>
        <dbReference type="ARBA" id="ARBA00022968"/>
    </source>
</evidence>
<keyword evidence="13 28" id="KW-0812">Transmembrane</keyword>
<keyword evidence="19 28" id="KW-0472">Membrane</keyword>
<comment type="pathway">
    <text evidence="26">Glycan biosynthesis.</text>
</comment>
<dbReference type="InterPro" id="IPR023346">
    <property type="entry name" value="Lysozyme-like_dom_sf"/>
</dbReference>
<dbReference type="SUPFAM" id="SSF53955">
    <property type="entry name" value="Lysozyme-like"/>
    <property type="match status" value="1"/>
</dbReference>
<evidence type="ECO:0000256" key="5">
    <source>
        <dbReference type="ARBA" id="ARBA00007739"/>
    </source>
</evidence>
<evidence type="ECO:0000259" key="29">
    <source>
        <dbReference type="Pfam" id="PF00905"/>
    </source>
</evidence>
<evidence type="ECO:0000256" key="28">
    <source>
        <dbReference type="SAM" id="Phobius"/>
    </source>
</evidence>
<evidence type="ECO:0000256" key="27">
    <source>
        <dbReference type="SAM" id="MobiDB-lite"/>
    </source>
</evidence>
<name>A0A919RZR9_9CLOT</name>
<evidence type="ECO:0000256" key="14">
    <source>
        <dbReference type="ARBA" id="ARBA00022801"/>
    </source>
</evidence>
<dbReference type="EMBL" id="BOPZ01000008">
    <property type="protein sequence ID" value="GIM28618.1"/>
    <property type="molecule type" value="Genomic_DNA"/>
</dbReference>
<dbReference type="GO" id="GO:0008360">
    <property type="term" value="P:regulation of cell shape"/>
    <property type="evidence" value="ECO:0007669"/>
    <property type="project" value="UniProtKB-KW"/>
</dbReference>
<evidence type="ECO:0000256" key="6">
    <source>
        <dbReference type="ARBA" id="ARBA00012448"/>
    </source>
</evidence>
<organism evidence="31 32">
    <name type="scientific">Clostridium polyendosporum</name>
    <dbReference type="NCBI Taxonomy" id="69208"/>
    <lineage>
        <taxon>Bacteria</taxon>
        <taxon>Bacillati</taxon>
        <taxon>Bacillota</taxon>
        <taxon>Clostridia</taxon>
        <taxon>Eubacteriales</taxon>
        <taxon>Clostridiaceae</taxon>
        <taxon>Clostridium</taxon>
    </lineage>
</organism>
<feature type="transmembrane region" description="Helical" evidence="28">
    <location>
        <begin position="21"/>
        <end position="47"/>
    </location>
</feature>
<evidence type="ECO:0000256" key="11">
    <source>
        <dbReference type="ARBA" id="ARBA00022676"/>
    </source>
</evidence>
<dbReference type="InterPro" id="IPR050396">
    <property type="entry name" value="Glycosyltr_51/Transpeptidase"/>
</dbReference>
<feature type="compositionally biased region" description="Low complexity" evidence="27">
    <location>
        <begin position="763"/>
        <end position="813"/>
    </location>
</feature>
<comment type="caution">
    <text evidence="31">The sequence shown here is derived from an EMBL/GenBank/DDBJ whole genome shotgun (WGS) entry which is preliminary data.</text>
</comment>
<comment type="function">
    <text evidence="1">Cell wall formation. Synthesis of cross-linked peptidoglycan from the lipid intermediates. The enzyme has a penicillin-insensitive transglycosylase N-terminal domain (formation of linear glycan strands) and a penicillin-sensitive transpeptidase C-terminal domain (cross-linking of the peptide subunits).</text>
</comment>
<dbReference type="GO" id="GO:0008955">
    <property type="term" value="F:peptidoglycan glycosyltransferase activity"/>
    <property type="evidence" value="ECO:0007669"/>
    <property type="project" value="UniProtKB-EC"/>
</dbReference>
<dbReference type="GO" id="GO:0005886">
    <property type="term" value="C:plasma membrane"/>
    <property type="evidence" value="ECO:0007669"/>
    <property type="project" value="UniProtKB-SubCell"/>
</dbReference>
<dbReference type="InterPro" id="IPR001460">
    <property type="entry name" value="PCN-bd_Tpept"/>
</dbReference>
<dbReference type="InterPro" id="IPR001264">
    <property type="entry name" value="Glyco_trans_51"/>
</dbReference>
<comment type="subcellular location">
    <subcellularLocation>
        <location evidence="2">Cell membrane</location>
        <topology evidence="2">Single-pass type II membrane protein</topology>
    </subcellularLocation>
</comment>
<evidence type="ECO:0000259" key="30">
    <source>
        <dbReference type="Pfam" id="PF00912"/>
    </source>
</evidence>
<evidence type="ECO:0000256" key="20">
    <source>
        <dbReference type="ARBA" id="ARBA00023251"/>
    </source>
</evidence>
<sequence length="822" mass="90524">MEDNNSSNKKQKIEKTQKGKKIFKITAFIFLFLILTVFVVGSGYLYALIKSTPQLDVNAVLSLNQQSQIFDNKEQFMDNVQTDEQRFVIPLSEMPQPLQDGIVSIEDERFFFHKGVDVRRILGVVYIDAKNKLTGQGGLQGASTLTQQLLRNTVLTNEVTFERKIKEIYLAIKLEESLDKKQILEAYLNTIPLGGHVYGVEAASLQYFGIHTKDLNLIQSAYLAGVTQSPTLYNALTEQSKKNPEPYINRTKSVLTKMLQNNKITQAQYDKAIADINAGKLTQSFKPVKKTERMNYEWFSRPVIQQVIKDLMNRYKYTREEAIKIVTNGGLKIYTTMDRSLQEYTQAVLDNPSNFNLSNNKNEMIEDKGYKYPALQASATIIDYRTGEVKAMVGGRGNQPPSSTNRAYATRGLRSVGSATKPLTVYGPAIDTKKMTAATVINDSPVPFETGKKYGSSSAPYNPKNQDGSYRGPVTLREALRYSLNVVAVKIEDEIGLKTGLAYGEKFGLKYNKNSRQSIATLSLGQFNNPGNDANGDGGNTFILSAAYGTFGNSGIYTEPILYTKVLDATGKPLLESKPETKKILSPQSAYVMYDVLKEPVLNYTAKPAKFGDIPVAGKTGTTSDNKDLWFAGLTPYLSASVWVGYDNPKELYGQSGYTVTPIWGKIMAKAHEGLGYKEIAEPAGVVKVAVCNDSGKLATDFCGGRIHQELFIEGTVPTALCNIHTAPKENKTNEDKTNEDTTTPDDNKSTPLEAKPGDANKNKTNNNNSPAKGTNNNGNTTNSKKSNTSTTTNNNTTNSTTTNSTNTTTQSTNDKKGTTKN</sequence>
<evidence type="ECO:0000256" key="19">
    <source>
        <dbReference type="ARBA" id="ARBA00023136"/>
    </source>
</evidence>
<keyword evidence="8" id="KW-1003">Cell membrane</keyword>
<keyword evidence="12" id="KW-0808">Transferase</keyword>
<comment type="catalytic activity">
    <reaction evidence="25">
        <text>[GlcNAc-(1-&gt;4)-Mur2Ac(oyl-L-Ala-gamma-D-Glu-L-Lys-D-Ala-D-Ala)](n)-di-trans,octa-cis-undecaprenyl diphosphate + beta-D-GlcNAc-(1-&gt;4)-Mur2Ac(oyl-L-Ala-gamma-D-Glu-L-Lys-D-Ala-D-Ala)-di-trans,octa-cis-undecaprenyl diphosphate = [GlcNAc-(1-&gt;4)-Mur2Ac(oyl-L-Ala-gamma-D-Glu-L-Lys-D-Ala-D-Ala)](n+1)-di-trans,octa-cis-undecaprenyl diphosphate + di-trans,octa-cis-undecaprenyl diphosphate + H(+)</text>
        <dbReference type="Rhea" id="RHEA:23708"/>
        <dbReference type="Rhea" id="RHEA-COMP:9602"/>
        <dbReference type="Rhea" id="RHEA-COMP:9603"/>
        <dbReference type="ChEBI" id="CHEBI:15378"/>
        <dbReference type="ChEBI" id="CHEBI:58405"/>
        <dbReference type="ChEBI" id="CHEBI:60033"/>
        <dbReference type="ChEBI" id="CHEBI:78435"/>
        <dbReference type="EC" id="2.4.99.28"/>
    </reaction>
</comment>
<evidence type="ECO:0000256" key="10">
    <source>
        <dbReference type="ARBA" id="ARBA00022670"/>
    </source>
</evidence>
<keyword evidence="10" id="KW-0645">Protease</keyword>
<feature type="compositionally biased region" description="Basic and acidic residues" evidence="27">
    <location>
        <begin position="727"/>
        <end position="740"/>
    </location>
</feature>
<evidence type="ECO:0000256" key="8">
    <source>
        <dbReference type="ARBA" id="ARBA00022475"/>
    </source>
</evidence>
<comment type="catalytic activity">
    <reaction evidence="23">
        <text>Preferential cleavage: (Ac)2-L-Lys-D-Ala-|-D-Ala. Also transpeptidation of peptidyl-alanyl moieties that are N-acyl substituents of D-alanine.</text>
        <dbReference type="EC" id="3.4.16.4"/>
    </reaction>
</comment>
<evidence type="ECO:0000256" key="17">
    <source>
        <dbReference type="ARBA" id="ARBA00022984"/>
    </source>
</evidence>
<evidence type="ECO:0000256" key="21">
    <source>
        <dbReference type="ARBA" id="ARBA00023268"/>
    </source>
</evidence>
<dbReference type="GO" id="GO:0008658">
    <property type="term" value="F:penicillin binding"/>
    <property type="evidence" value="ECO:0007669"/>
    <property type="project" value="InterPro"/>
</dbReference>
<keyword evidence="9" id="KW-0121">Carboxypeptidase</keyword>
<dbReference type="EC" id="2.4.99.28" evidence="24"/>
<keyword evidence="22" id="KW-0961">Cell wall biogenesis/degradation</keyword>
<dbReference type="RefSeq" id="WP_246503481.1">
    <property type="nucleotide sequence ID" value="NZ_BOPZ01000008.1"/>
</dbReference>
<evidence type="ECO:0000256" key="3">
    <source>
        <dbReference type="ARBA" id="ARBA00004752"/>
    </source>
</evidence>
<dbReference type="Pfam" id="PF00905">
    <property type="entry name" value="Transpeptidase"/>
    <property type="match status" value="1"/>
</dbReference>
<evidence type="ECO:0000256" key="13">
    <source>
        <dbReference type="ARBA" id="ARBA00022692"/>
    </source>
</evidence>
<evidence type="ECO:0000256" key="2">
    <source>
        <dbReference type="ARBA" id="ARBA00004401"/>
    </source>
</evidence>
<comment type="similarity">
    <text evidence="5">In the N-terminal section; belongs to the glycosyltransferase 51 family.</text>
</comment>
<evidence type="ECO:0000256" key="23">
    <source>
        <dbReference type="ARBA" id="ARBA00034000"/>
    </source>
</evidence>
<keyword evidence="17" id="KW-0573">Peptidoglycan synthesis</keyword>
<evidence type="ECO:0000256" key="25">
    <source>
        <dbReference type="ARBA" id="ARBA00049902"/>
    </source>
</evidence>
<dbReference type="InterPro" id="IPR012338">
    <property type="entry name" value="Beta-lactam/transpept-like"/>
</dbReference>
<proteinExistence type="inferred from homology"/>
<evidence type="ECO:0000256" key="22">
    <source>
        <dbReference type="ARBA" id="ARBA00023316"/>
    </source>
</evidence>
<dbReference type="GO" id="GO:0030288">
    <property type="term" value="C:outer membrane-bounded periplasmic space"/>
    <property type="evidence" value="ECO:0007669"/>
    <property type="project" value="TreeGrafter"/>
</dbReference>
<keyword evidence="21" id="KW-0511">Multifunctional enzyme</keyword>
<comment type="pathway">
    <text evidence="3">Cell wall biogenesis; peptidoglycan biosynthesis.</text>
</comment>
<dbReference type="Proteomes" id="UP000679179">
    <property type="component" value="Unassembled WGS sequence"/>
</dbReference>
<dbReference type="GO" id="GO:0046677">
    <property type="term" value="P:response to antibiotic"/>
    <property type="evidence" value="ECO:0007669"/>
    <property type="project" value="UniProtKB-KW"/>
</dbReference>
<keyword evidence="32" id="KW-1185">Reference proteome</keyword>
<dbReference type="GO" id="GO:0009252">
    <property type="term" value="P:peptidoglycan biosynthetic process"/>
    <property type="evidence" value="ECO:0007669"/>
    <property type="project" value="UniProtKB-KW"/>
</dbReference>
<dbReference type="GO" id="GO:0006508">
    <property type="term" value="P:proteolysis"/>
    <property type="evidence" value="ECO:0007669"/>
    <property type="project" value="UniProtKB-KW"/>
</dbReference>
<keyword evidence="20" id="KW-0046">Antibiotic resistance</keyword>
<evidence type="ECO:0000256" key="26">
    <source>
        <dbReference type="ARBA" id="ARBA00060592"/>
    </source>
</evidence>
<dbReference type="InterPro" id="IPR036950">
    <property type="entry name" value="PBP_transglycosylase"/>
</dbReference>
<protein>
    <recommendedName>
        <fullName evidence="7">Penicillin-binding protein 1A</fullName>
        <ecNumber evidence="24">2.4.99.28</ecNumber>
        <ecNumber evidence="6">3.4.16.4</ecNumber>
    </recommendedName>
</protein>
<evidence type="ECO:0000256" key="9">
    <source>
        <dbReference type="ARBA" id="ARBA00022645"/>
    </source>
</evidence>
<gene>
    <name evidence="31" type="primary">pbpA</name>
    <name evidence="31" type="ORF">CPJCM30710_12840</name>
</gene>
<accession>A0A919RZR9</accession>
<dbReference type="PANTHER" id="PTHR32282:SF11">
    <property type="entry name" value="PENICILLIN-BINDING PROTEIN 1B"/>
    <property type="match status" value="1"/>
</dbReference>
<evidence type="ECO:0000256" key="15">
    <source>
        <dbReference type="ARBA" id="ARBA00022960"/>
    </source>
</evidence>
<dbReference type="SUPFAM" id="SSF56601">
    <property type="entry name" value="beta-lactamase/transpeptidase-like"/>
    <property type="match status" value="1"/>
</dbReference>
<evidence type="ECO:0000256" key="4">
    <source>
        <dbReference type="ARBA" id="ARBA00007090"/>
    </source>
</evidence>
<reference evidence="31" key="1">
    <citation type="submission" date="2021-03" db="EMBL/GenBank/DDBJ databases">
        <title>Taxonomic study of Clostridium polyendosporum from meadow-gley soil under rice.</title>
        <authorList>
            <person name="Kobayashi H."/>
            <person name="Tanizawa Y."/>
            <person name="Yagura M."/>
        </authorList>
    </citation>
    <scope>NUCLEOTIDE SEQUENCE</scope>
    <source>
        <strain evidence="31">JCM 30710</strain>
    </source>
</reference>
<comment type="similarity">
    <text evidence="4">In the C-terminal section; belongs to the transpeptidase family.</text>
</comment>
<evidence type="ECO:0000256" key="1">
    <source>
        <dbReference type="ARBA" id="ARBA00002624"/>
    </source>
</evidence>
<evidence type="ECO:0000313" key="31">
    <source>
        <dbReference type="EMBL" id="GIM28618.1"/>
    </source>
</evidence>
<feature type="domain" description="Glycosyl transferase family 51" evidence="30">
    <location>
        <begin position="75"/>
        <end position="258"/>
    </location>
</feature>
<keyword evidence="18 28" id="KW-1133">Transmembrane helix</keyword>
<dbReference type="FunFam" id="1.10.3810.10:FF:000001">
    <property type="entry name" value="Penicillin-binding protein 1A"/>
    <property type="match status" value="1"/>
</dbReference>
<evidence type="ECO:0000313" key="32">
    <source>
        <dbReference type="Proteomes" id="UP000679179"/>
    </source>
</evidence>
<dbReference type="NCBIfam" id="TIGR02074">
    <property type="entry name" value="PBP_1a_fam"/>
    <property type="match status" value="1"/>
</dbReference>
<evidence type="ECO:0000256" key="12">
    <source>
        <dbReference type="ARBA" id="ARBA00022679"/>
    </source>
</evidence>
<feature type="compositionally biased region" description="Polar residues" evidence="27">
    <location>
        <begin position="455"/>
        <end position="468"/>
    </location>
</feature>
<dbReference type="EC" id="3.4.16.4" evidence="6"/>
<feature type="region of interest" description="Disordered" evidence="27">
    <location>
        <begin position="451"/>
        <end position="470"/>
    </location>
</feature>
<dbReference type="PANTHER" id="PTHR32282">
    <property type="entry name" value="BINDING PROTEIN TRANSPEPTIDASE, PUTATIVE-RELATED"/>
    <property type="match status" value="1"/>
</dbReference>
<evidence type="ECO:0000256" key="18">
    <source>
        <dbReference type="ARBA" id="ARBA00022989"/>
    </source>
</evidence>
<evidence type="ECO:0000256" key="24">
    <source>
        <dbReference type="ARBA" id="ARBA00044770"/>
    </source>
</evidence>